<feature type="region of interest" description="Disordered" evidence="1">
    <location>
        <begin position="483"/>
        <end position="504"/>
    </location>
</feature>
<feature type="region of interest" description="Disordered" evidence="1">
    <location>
        <begin position="289"/>
        <end position="337"/>
    </location>
</feature>
<sequence length="615" mass="64576">MKKVNKVGGPIKSAAQPPTHKEKENRSRAEDPGVGSCFERWTRVASGRGRGVLGAGRGVQRGNDGGVGLGREWELDAGGGGHLQEERLVRFHQDPALGVPDLETEVGRRRAGEDRDDEEVVLGRVDDRLLEQFTRGLTAEHVLEGQVRVLPASGAEVVDEVLEGLLDRVRDRSPDLGSETTEGGDGHLAVSARGQESDSGHAIHGGLPERVAQEGRAGARVDAVQAGPEEGQPVDVELGLLKLTELGVADLPGEAPGDELDRVPVLLDAEDLLRDESILDDEGLALLPQRSDFATEPSDDPEVTPRPIQVAEIPPLPDRGEAQGGRGAGGLEGQEAGGPTEVVADLLDLLPGLAGALGGEAVDDVVVPGDLSAVAEAQGHGPNPAVLPPGLRVEVPDEDAVHGLTGPDLTSGLIDGHVGDQPSAPVAQDRRLDLDLDPLVRVLGIRQFTLADDDDVVLGDEAHGGPAVILELGDTVLRHLSESAPDAPTLPTEDDLGDERASGGGRAHHEVILDHLHPLAQRQATLLPALHDVPGEQVGDDALDALHDACDGRSLLRDCQRGGLGGVGHGTLLGDAGTAWLRYAGVVENDWSFQKRQGRRLSGKVVIVNHSEQMM</sequence>
<feature type="compositionally biased region" description="Basic and acidic residues" evidence="1">
    <location>
        <begin position="19"/>
        <end position="31"/>
    </location>
</feature>
<evidence type="ECO:0000313" key="2">
    <source>
        <dbReference type="EMBL" id="PJE77179.1"/>
    </source>
</evidence>
<organism evidence="2 3">
    <name type="scientific">Candidatus Uhrbacteria bacterium CG10_big_fil_rev_8_21_14_0_10_48_16</name>
    <dbReference type="NCBI Taxonomy" id="1975038"/>
    <lineage>
        <taxon>Bacteria</taxon>
        <taxon>Candidatus Uhriibacteriota</taxon>
    </lineage>
</organism>
<reference evidence="3" key="1">
    <citation type="submission" date="2017-09" db="EMBL/GenBank/DDBJ databases">
        <title>Depth-based differentiation of microbial function through sediment-hosted aquifers and enrichment of novel symbionts in the deep terrestrial subsurface.</title>
        <authorList>
            <person name="Probst A.J."/>
            <person name="Ladd B."/>
            <person name="Jarett J.K."/>
            <person name="Geller-Mcgrath D.E."/>
            <person name="Sieber C.M.K."/>
            <person name="Emerson J.B."/>
            <person name="Anantharaman K."/>
            <person name="Thomas B.C."/>
            <person name="Malmstrom R."/>
            <person name="Stieglmeier M."/>
            <person name="Klingl A."/>
            <person name="Woyke T."/>
            <person name="Ryan C.M."/>
            <person name="Banfield J.F."/>
        </authorList>
    </citation>
    <scope>NUCLEOTIDE SEQUENCE [LARGE SCALE GENOMIC DNA]</scope>
</reference>
<feature type="compositionally biased region" description="Gly residues" evidence="1">
    <location>
        <begin position="322"/>
        <end position="336"/>
    </location>
</feature>
<evidence type="ECO:0000256" key="1">
    <source>
        <dbReference type="SAM" id="MobiDB-lite"/>
    </source>
</evidence>
<comment type="caution">
    <text evidence="2">The sequence shown here is derived from an EMBL/GenBank/DDBJ whole genome shotgun (WGS) entry which is preliminary data.</text>
</comment>
<proteinExistence type="predicted"/>
<evidence type="ECO:0000313" key="3">
    <source>
        <dbReference type="Proteomes" id="UP000231436"/>
    </source>
</evidence>
<gene>
    <name evidence="2" type="ORF">COV05_01030</name>
</gene>
<dbReference type="EMBL" id="PFEU01000006">
    <property type="protein sequence ID" value="PJE77179.1"/>
    <property type="molecule type" value="Genomic_DNA"/>
</dbReference>
<feature type="region of interest" description="Disordered" evidence="1">
    <location>
        <begin position="1"/>
        <end position="38"/>
    </location>
</feature>
<feature type="region of interest" description="Disordered" evidence="1">
    <location>
        <begin position="94"/>
        <end position="117"/>
    </location>
</feature>
<dbReference type="Proteomes" id="UP000231436">
    <property type="component" value="Unassembled WGS sequence"/>
</dbReference>
<protein>
    <submittedName>
        <fullName evidence="2">Uncharacterized protein</fullName>
    </submittedName>
</protein>
<dbReference type="AlphaFoldDB" id="A0A2M8LI95"/>
<name>A0A2M8LI95_9BACT</name>
<accession>A0A2M8LI95</accession>